<dbReference type="PANTHER" id="PTHR43409">
    <property type="entry name" value="ANAEROBIC MAGNESIUM-PROTOPORPHYRIN IX MONOMETHYL ESTER CYCLASE-RELATED"/>
    <property type="match status" value="1"/>
</dbReference>
<evidence type="ECO:0000256" key="5">
    <source>
        <dbReference type="ARBA" id="ARBA00023014"/>
    </source>
</evidence>
<accession>A0A1C7ICN8</accession>
<dbReference type="PROSITE" id="PS51918">
    <property type="entry name" value="RADICAL_SAM"/>
    <property type="match status" value="1"/>
</dbReference>
<dbReference type="SUPFAM" id="SSF102114">
    <property type="entry name" value="Radical SAM enzymes"/>
    <property type="match status" value="1"/>
</dbReference>
<dbReference type="GO" id="GO:0051539">
    <property type="term" value="F:4 iron, 4 sulfur cluster binding"/>
    <property type="evidence" value="ECO:0007669"/>
    <property type="project" value="UniProtKB-KW"/>
</dbReference>
<evidence type="ECO:0000259" key="7">
    <source>
        <dbReference type="PROSITE" id="PS51918"/>
    </source>
</evidence>
<dbReference type="GO" id="GO:0046872">
    <property type="term" value="F:metal ion binding"/>
    <property type="evidence" value="ECO:0007669"/>
    <property type="project" value="UniProtKB-KW"/>
</dbReference>
<feature type="domain" description="Radical SAM core" evidence="7">
    <location>
        <begin position="191"/>
        <end position="422"/>
    </location>
</feature>
<evidence type="ECO:0000259" key="6">
    <source>
        <dbReference type="PROSITE" id="PS51332"/>
    </source>
</evidence>
<keyword evidence="2" id="KW-0949">S-adenosyl-L-methionine</keyword>
<proteinExistence type="predicted"/>
<gene>
    <name evidence="8" type="ORF">A4V09_09495</name>
</gene>
<evidence type="ECO:0000256" key="2">
    <source>
        <dbReference type="ARBA" id="ARBA00022691"/>
    </source>
</evidence>
<evidence type="ECO:0000256" key="3">
    <source>
        <dbReference type="ARBA" id="ARBA00022723"/>
    </source>
</evidence>
<dbReference type="CDD" id="cd02068">
    <property type="entry name" value="radical_SAM_B12_BD"/>
    <property type="match status" value="1"/>
</dbReference>
<dbReference type="RefSeq" id="WP_065542150.1">
    <property type="nucleotide sequence ID" value="NZ_CP015405.2"/>
</dbReference>
<evidence type="ECO:0000313" key="9">
    <source>
        <dbReference type="Proteomes" id="UP000092574"/>
    </source>
</evidence>
<dbReference type="EMBL" id="CP015405">
    <property type="protein sequence ID" value="ANU75972.1"/>
    <property type="molecule type" value="Genomic_DNA"/>
</dbReference>
<dbReference type="InterPro" id="IPR058240">
    <property type="entry name" value="rSAM_sf"/>
</dbReference>
<dbReference type="GO" id="GO:0031419">
    <property type="term" value="F:cobalamin binding"/>
    <property type="evidence" value="ECO:0007669"/>
    <property type="project" value="InterPro"/>
</dbReference>
<dbReference type="Pfam" id="PF02310">
    <property type="entry name" value="B12-binding"/>
    <property type="match status" value="1"/>
</dbReference>
<dbReference type="SFLD" id="SFLDG01123">
    <property type="entry name" value="methyltransferase_(Class_B)"/>
    <property type="match status" value="1"/>
</dbReference>
<dbReference type="CDD" id="cd01335">
    <property type="entry name" value="Radical_SAM"/>
    <property type="match status" value="1"/>
</dbReference>
<dbReference type="InterPro" id="IPR023404">
    <property type="entry name" value="rSAM_horseshoe"/>
</dbReference>
<dbReference type="STRING" id="1796616.A4V09_09495"/>
<dbReference type="InterPro" id="IPR007197">
    <property type="entry name" value="rSAM"/>
</dbReference>
<dbReference type="PANTHER" id="PTHR43409:SF16">
    <property type="entry name" value="SLR0320 PROTEIN"/>
    <property type="match status" value="1"/>
</dbReference>
<dbReference type="SMART" id="SM00729">
    <property type="entry name" value="Elp3"/>
    <property type="match status" value="1"/>
</dbReference>
<dbReference type="Pfam" id="PF04055">
    <property type="entry name" value="Radical_SAM"/>
    <property type="match status" value="1"/>
</dbReference>
<evidence type="ECO:0000256" key="1">
    <source>
        <dbReference type="ARBA" id="ARBA00001966"/>
    </source>
</evidence>
<dbReference type="GO" id="GO:0005829">
    <property type="term" value="C:cytosol"/>
    <property type="evidence" value="ECO:0007669"/>
    <property type="project" value="TreeGrafter"/>
</dbReference>
<dbReference type="SFLD" id="SFLDG01082">
    <property type="entry name" value="B12-binding_domain_containing"/>
    <property type="match status" value="1"/>
</dbReference>
<dbReference type="InterPro" id="IPR051198">
    <property type="entry name" value="BchE-like"/>
</dbReference>
<evidence type="ECO:0000313" key="8">
    <source>
        <dbReference type="EMBL" id="ANU75972.1"/>
    </source>
</evidence>
<dbReference type="AlphaFoldDB" id="A0A1C7ICN8"/>
<name>A0A1C7ICN8_9FIRM</name>
<dbReference type="InterPro" id="IPR006158">
    <property type="entry name" value="Cobalamin-bd"/>
</dbReference>
<dbReference type="GO" id="GO:0003824">
    <property type="term" value="F:catalytic activity"/>
    <property type="evidence" value="ECO:0007669"/>
    <property type="project" value="InterPro"/>
</dbReference>
<keyword evidence="3" id="KW-0479">Metal-binding</keyword>
<dbReference type="Gene3D" id="3.40.50.280">
    <property type="entry name" value="Cobalamin-binding domain"/>
    <property type="match status" value="1"/>
</dbReference>
<keyword evidence="5" id="KW-0411">Iron-sulfur</keyword>
<dbReference type="SUPFAM" id="SSF52242">
    <property type="entry name" value="Cobalamin (vitamin B12)-binding domain"/>
    <property type="match status" value="1"/>
</dbReference>
<dbReference type="OrthoDB" id="9801659at2"/>
<dbReference type="InterPro" id="IPR036724">
    <property type="entry name" value="Cobalamin-bd_sf"/>
</dbReference>
<evidence type="ECO:0000256" key="4">
    <source>
        <dbReference type="ARBA" id="ARBA00023004"/>
    </source>
</evidence>
<feature type="domain" description="B12-binding" evidence="6">
    <location>
        <begin position="6"/>
        <end position="151"/>
    </location>
</feature>
<dbReference type="Gene3D" id="3.80.30.20">
    <property type="entry name" value="tm_1862 like domain"/>
    <property type="match status" value="1"/>
</dbReference>
<reference evidence="8" key="1">
    <citation type="submission" date="2017-04" db="EMBL/GenBank/DDBJ databases">
        <title>Complete Genome Sequences of Twelve Strains of a Stable Defined Moderately Diverse Mouse Microbiota 2 (sDMDMm2).</title>
        <authorList>
            <person name="Uchimura Y."/>
            <person name="Wyss M."/>
            <person name="Brugiroux S."/>
            <person name="Limenitakis J.P."/>
            <person name="Stecher B."/>
            <person name="McCoy K.D."/>
            <person name="Macpherson A.J."/>
        </authorList>
    </citation>
    <scope>NUCLEOTIDE SEQUENCE</scope>
    <source>
        <strain evidence="8">YL58</strain>
    </source>
</reference>
<dbReference type="InterPro" id="IPR034466">
    <property type="entry name" value="Methyltransferase_Class_B"/>
</dbReference>
<protein>
    <submittedName>
        <fullName evidence="8">Uncharacterized protein</fullName>
    </submittedName>
</protein>
<dbReference type="PROSITE" id="PS51332">
    <property type="entry name" value="B12_BINDING"/>
    <property type="match status" value="1"/>
</dbReference>
<keyword evidence="9" id="KW-1185">Reference proteome</keyword>
<comment type="cofactor">
    <cofactor evidence="1">
        <name>[4Fe-4S] cluster</name>
        <dbReference type="ChEBI" id="CHEBI:49883"/>
    </cofactor>
</comment>
<dbReference type="InterPro" id="IPR006638">
    <property type="entry name" value="Elp3/MiaA/NifB-like_rSAM"/>
</dbReference>
<dbReference type="Proteomes" id="UP000092574">
    <property type="component" value="Chromosome"/>
</dbReference>
<dbReference type="KEGG" id="byl:A4V09_09495"/>
<organism evidence="8 9">
    <name type="scientific">Blautia pseudococcoides</name>
    <dbReference type="NCBI Taxonomy" id="1796616"/>
    <lineage>
        <taxon>Bacteria</taxon>
        <taxon>Bacillati</taxon>
        <taxon>Bacillota</taxon>
        <taxon>Clostridia</taxon>
        <taxon>Lachnospirales</taxon>
        <taxon>Lachnospiraceae</taxon>
        <taxon>Blautia</taxon>
    </lineage>
</organism>
<dbReference type="SFLD" id="SFLDS00029">
    <property type="entry name" value="Radical_SAM"/>
    <property type="match status" value="1"/>
</dbReference>
<sequence length="442" mass="51211">MKIKKDSDVLLINVPLDRTIKYREKLSTLSSMPPLGQLYIATYLEQHGFKVSFIDLAVELFEMEEFVESLSISAPKIVGFATYVESWKIQNMLIKKIKEILPGVIIIGGGHCATFEYGKMLDIGFDYLIRGEGEEAFLNFCNWKIKKQKVAVEDISGLVYKKNNVVLKNKIKRINNLDVLPYPDRRFLNLKRYSYPFTISTARGCPGRCIFCSSHAFWGNKVIMRSAQDIYTEVVELNKQYSMTDFFIIDDTFTLKPQRTKEFCELIINYQQEKNMEFSWGCESRADIVKEELLLKMKAAGCRMIQFGMESGNDEILKTINKHITFQQVYNAVEIAYQCGIKTNVSVMIGHHADTCETIEETLMKAKSLQDKFEANILFAINTPYPGTELRKKLREYGAELIVSENSKLRVDRPSMRIKHVEVNKIRQYYDMAERMFKMRNL</sequence>
<keyword evidence="4" id="KW-0408">Iron</keyword>